<dbReference type="Gene3D" id="3.40.50.11270">
    <property type="match status" value="1"/>
</dbReference>
<dbReference type="Proteomes" id="UP000187485">
    <property type="component" value="Unassembled WGS sequence"/>
</dbReference>
<feature type="binding site" evidence="5">
    <location>
        <position position="260"/>
    </location>
    <ligand>
        <name>dimethylallyl diphosphate</name>
        <dbReference type="ChEBI" id="CHEBI:57623"/>
    </ligand>
</feature>
<feature type="binding site" evidence="5">
    <location>
        <position position="260"/>
    </location>
    <ligand>
        <name>isopentenyl diphosphate</name>
        <dbReference type="ChEBI" id="CHEBI:128769"/>
    </ligand>
</feature>
<feature type="binding site" evidence="5">
    <location>
        <position position="122"/>
    </location>
    <ligand>
        <name>(2E)-4-hydroxy-3-methylbut-2-enyl diphosphate</name>
        <dbReference type="ChEBI" id="CHEBI:128753"/>
    </ligand>
</feature>
<feature type="binding site" evidence="5">
    <location>
        <position position="218"/>
    </location>
    <ligand>
        <name>dimethylallyl diphosphate</name>
        <dbReference type="ChEBI" id="CHEBI:57623"/>
    </ligand>
</feature>
<dbReference type="RefSeq" id="WP_075858789.1">
    <property type="nucleotide sequence ID" value="NZ_BDJK01000011.1"/>
</dbReference>
<comment type="function">
    <text evidence="5">Catalyzes the conversion of 1-hydroxy-2-methyl-2-(E)-butenyl 4-diphosphate (HMBPP) into a mixture of isopentenyl diphosphate (IPP) and dimethylallyl diphosphate (DMAPP). Acts in the terminal step of the DOXP/MEP pathway for isoprenoid precursor biosynthesis.</text>
</comment>
<keyword evidence="2 5" id="KW-0479">Metal-binding</keyword>
<feature type="binding site" evidence="5">
    <location>
        <position position="122"/>
    </location>
    <ligand>
        <name>isopentenyl diphosphate</name>
        <dbReference type="ChEBI" id="CHEBI:128769"/>
    </ligand>
</feature>
<dbReference type="InterPro" id="IPR003451">
    <property type="entry name" value="LytB/IspH"/>
</dbReference>
<dbReference type="Pfam" id="PF00575">
    <property type="entry name" value="S1"/>
    <property type="match status" value="4"/>
</dbReference>
<feature type="binding site" evidence="5">
    <location>
        <position position="94"/>
    </location>
    <ligand>
        <name>[4Fe-4S] cluster</name>
        <dbReference type="ChEBI" id="CHEBI:49883"/>
    </ligand>
</feature>
<dbReference type="PANTHER" id="PTHR30426">
    <property type="entry name" value="4-HYDROXY-3-METHYLBUT-2-ENYL DIPHOSPHATE REDUCTASE"/>
    <property type="match status" value="1"/>
</dbReference>
<keyword evidence="1 5" id="KW-0004">4Fe-4S</keyword>
<comment type="pathway">
    <text evidence="5">Isoprenoid biosynthesis; dimethylallyl diphosphate biosynthesis; dimethylallyl diphosphate from (2E)-4-hydroxy-3-methylbutenyl diphosphate: step 1/1.</text>
</comment>
<feature type="binding site" evidence="5">
    <location>
        <position position="40"/>
    </location>
    <ligand>
        <name>isopentenyl diphosphate</name>
        <dbReference type="ChEBI" id="CHEBI:128769"/>
    </ligand>
</feature>
<keyword evidence="8" id="KW-1185">Reference proteome</keyword>
<reference evidence="8" key="1">
    <citation type="submission" date="2016-12" db="EMBL/GenBank/DDBJ databases">
        <title>Draft Genome Sequences od Carboxydothermus pertinax and islandicus, Hydrogenogenic Carboxydotrophic Bacteria.</title>
        <authorList>
            <person name="Fukuyama Y."/>
            <person name="Ohmae K."/>
            <person name="Yoneda Y."/>
            <person name="Yoshida T."/>
            <person name="Sako Y."/>
        </authorList>
    </citation>
    <scope>NUCLEOTIDE SEQUENCE [LARGE SCALE GENOMIC DNA]</scope>
    <source>
        <strain evidence="8">Ug1</strain>
    </source>
</reference>
<feature type="binding site" evidence="5">
    <location>
        <position position="122"/>
    </location>
    <ligand>
        <name>dimethylallyl diphosphate</name>
        <dbReference type="ChEBI" id="CHEBI:57623"/>
    </ligand>
</feature>
<evidence type="ECO:0000256" key="4">
    <source>
        <dbReference type="ARBA" id="ARBA00023014"/>
    </source>
</evidence>
<dbReference type="CDD" id="cd05687">
    <property type="entry name" value="S1_RPS1_repeat_ec1_hs1"/>
    <property type="match status" value="1"/>
</dbReference>
<dbReference type="NCBIfam" id="NF002187">
    <property type="entry name" value="PRK01045.1-1"/>
    <property type="match status" value="1"/>
</dbReference>
<comment type="similarity">
    <text evidence="5">Belongs to the IspH family.</text>
</comment>
<keyword evidence="5" id="KW-0560">Oxidoreductase</keyword>
<feature type="binding site" evidence="5">
    <location>
        <position position="188"/>
    </location>
    <ligand>
        <name>[4Fe-4S] cluster</name>
        <dbReference type="ChEBI" id="CHEBI:49883"/>
    </ligand>
</feature>
<feature type="binding site" evidence="5">
    <location>
        <position position="260"/>
    </location>
    <ligand>
        <name>(2E)-4-hydroxy-3-methylbut-2-enyl diphosphate</name>
        <dbReference type="ChEBI" id="CHEBI:128753"/>
    </ligand>
</feature>
<comment type="catalytic activity">
    <reaction evidence="5">
        <text>isopentenyl diphosphate + 2 oxidized [2Fe-2S]-[ferredoxin] + H2O = (2E)-4-hydroxy-3-methylbut-2-enyl diphosphate + 2 reduced [2Fe-2S]-[ferredoxin] + 2 H(+)</text>
        <dbReference type="Rhea" id="RHEA:24488"/>
        <dbReference type="Rhea" id="RHEA-COMP:10000"/>
        <dbReference type="Rhea" id="RHEA-COMP:10001"/>
        <dbReference type="ChEBI" id="CHEBI:15377"/>
        <dbReference type="ChEBI" id="CHEBI:15378"/>
        <dbReference type="ChEBI" id="CHEBI:33737"/>
        <dbReference type="ChEBI" id="CHEBI:33738"/>
        <dbReference type="ChEBI" id="CHEBI:128753"/>
        <dbReference type="ChEBI" id="CHEBI:128769"/>
        <dbReference type="EC" id="1.17.7.4"/>
    </reaction>
</comment>
<dbReference type="UniPathway" id="UPA00059">
    <property type="reaction ID" value="UER00105"/>
</dbReference>
<protein>
    <recommendedName>
        <fullName evidence="5">4-hydroxy-3-methylbut-2-enyl diphosphate reductase</fullName>
        <shortName evidence="5">HMBPP reductase</shortName>
        <ecNumber evidence="5">1.17.7.4</ecNumber>
    </recommendedName>
</protein>
<comment type="catalytic activity">
    <reaction evidence="5">
        <text>dimethylallyl diphosphate + 2 oxidized [2Fe-2S]-[ferredoxin] + H2O = (2E)-4-hydroxy-3-methylbut-2-enyl diphosphate + 2 reduced [2Fe-2S]-[ferredoxin] + 2 H(+)</text>
        <dbReference type="Rhea" id="RHEA:24825"/>
        <dbReference type="Rhea" id="RHEA-COMP:10000"/>
        <dbReference type="Rhea" id="RHEA-COMP:10001"/>
        <dbReference type="ChEBI" id="CHEBI:15377"/>
        <dbReference type="ChEBI" id="CHEBI:15378"/>
        <dbReference type="ChEBI" id="CHEBI:33737"/>
        <dbReference type="ChEBI" id="CHEBI:33738"/>
        <dbReference type="ChEBI" id="CHEBI:57623"/>
        <dbReference type="ChEBI" id="CHEBI:128753"/>
        <dbReference type="EC" id="1.17.7.4"/>
    </reaction>
</comment>
<feature type="binding site" evidence="5">
    <location>
        <position position="160"/>
    </location>
    <ligand>
        <name>(2E)-4-hydroxy-3-methylbut-2-enyl diphosphate</name>
        <dbReference type="ChEBI" id="CHEBI:128753"/>
    </ligand>
</feature>
<dbReference type="NCBIfam" id="TIGR00216">
    <property type="entry name" value="ispH_lytB"/>
    <property type="match status" value="1"/>
</dbReference>
<dbReference type="OrthoDB" id="9804077at2"/>
<organism evidence="7 8">
    <name type="scientific">Carboxydothermus pertinax</name>
    <dbReference type="NCBI Taxonomy" id="870242"/>
    <lineage>
        <taxon>Bacteria</taxon>
        <taxon>Bacillati</taxon>
        <taxon>Bacillota</taxon>
        <taxon>Clostridia</taxon>
        <taxon>Thermoanaerobacterales</taxon>
        <taxon>Thermoanaerobacteraceae</taxon>
        <taxon>Carboxydothermus</taxon>
    </lineage>
</organism>
<feature type="binding site" evidence="5">
    <location>
        <position position="218"/>
    </location>
    <ligand>
        <name>(2E)-4-hydroxy-3-methylbut-2-enyl diphosphate</name>
        <dbReference type="ChEBI" id="CHEBI:128753"/>
    </ligand>
</feature>
<dbReference type="GO" id="GO:0050992">
    <property type="term" value="P:dimethylallyl diphosphate biosynthetic process"/>
    <property type="evidence" value="ECO:0007669"/>
    <property type="project" value="UniProtKB-UniRule"/>
</dbReference>
<gene>
    <name evidence="5" type="primary">ispH</name>
    <name evidence="7" type="ORF">cpu_08130</name>
</gene>
<evidence type="ECO:0000256" key="5">
    <source>
        <dbReference type="HAMAP-Rule" id="MF_00191"/>
    </source>
</evidence>
<dbReference type="PANTHER" id="PTHR30426:SF0">
    <property type="entry name" value="4-HYDROXY-3-METHYLBUT-2-ENYL DIPHOSPHATE REDUCTASE"/>
    <property type="match status" value="1"/>
</dbReference>
<dbReference type="CDD" id="cd00164">
    <property type="entry name" value="S1_like"/>
    <property type="match status" value="1"/>
</dbReference>
<dbReference type="EMBL" id="BDJK01000011">
    <property type="protein sequence ID" value="GAV22303.1"/>
    <property type="molecule type" value="Genomic_DNA"/>
</dbReference>
<comment type="cofactor">
    <cofactor evidence="5">
        <name>[4Fe-4S] cluster</name>
        <dbReference type="ChEBI" id="CHEBI:49883"/>
    </cofactor>
    <text evidence="5">Binds 1 [4Fe-4S] cluster per subunit.</text>
</comment>
<dbReference type="InterPro" id="IPR035104">
    <property type="entry name" value="Ribosomal_protein_S1-like"/>
</dbReference>
<keyword evidence="5" id="KW-0414">Isoprene biosynthesis</keyword>
<dbReference type="EC" id="1.17.7.4" evidence="5"/>
<feature type="binding site" evidence="5">
    <location>
        <position position="40"/>
    </location>
    <ligand>
        <name>(2E)-4-hydroxy-3-methylbut-2-enyl diphosphate</name>
        <dbReference type="ChEBI" id="CHEBI:128753"/>
    </ligand>
</feature>
<feature type="binding site" evidence="5">
    <location>
        <position position="216"/>
    </location>
    <ligand>
        <name>isopentenyl diphosphate</name>
        <dbReference type="ChEBI" id="CHEBI:128769"/>
    </ligand>
</feature>
<dbReference type="GO" id="GO:0051745">
    <property type="term" value="F:4-hydroxy-3-methylbut-2-enyl diphosphate reductase activity"/>
    <property type="evidence" value="ECO:0007669"/>
    <property type="project" value="UniProtKB-UniRule"/>
</dbReference>
<dbReference type="InterPro" id="IPR003029">
    <property type="entry name" value="S1_domain"/>
</dbReference>
<dbReference type="UniPathway" id="UPA00056">
    <property type="reaction ID" value="UER00097"/>
</dbReference>
<feature type="binding site" evidence="5">
    <location>
        <position position="72"/>
    </location>
    <ligand>
        <name>dimethylallyl diphosphate</name>
        <dbReference type="ChEBI" id="CHEBI:57623"/>
    </ligand>
</feature>
<proteinExistence type="inferred from homology"/>
<dbReference type="PRINTS" id="PR00681">
    <property type="entry name" value="RIBOSOMALS1"/>
</dbReference>
<dbReference type="Pfam" id="PF02401">
    <property type="entry name" value="LYTB"/>
    <property type="match status" value="1"/>
</dbReference>
<feature type="domain" description="S1 motif" evidence="6">
    <location>
        <begin position="378"/>
        <end position="443"/>
    </location>
</feature>
<comment type="caution">
    <text evidence="5">Lacks conserved residue(s) required for the propagation of feature annotation.</text>
</comment>
<evidence type="ECO:0000256" key="1">
    <source>
        <dbReference type="ARBA" id="ARBA00022485"/>
    </source>
</evidence>
<sequence>MEVIVAQHAGFCFGVKRAIDLAQKATENNPKVYSLGPLIHNPQEVERLKKAGVIPVEDIDEGHGKIIIIRSHGTTPEKLQEIKAKGYQIEDATCPFVKKAQSFAQRLTREGFQVVVVGDKKHPEVQGIVGWSGYQALVVENAIEAKALPYFPKIAVIAQTTQKSENFWQVVEELKKKGGEVKVFNTICHATRTRQEESRKLAQEVDLILVVGGKNSANTKKLAQLCAATGTPTYLVEEAADLDPKWFYGKTKIGITAGASTPAWIIEEVRQKVEQLESLEKALLDVKPLKEGEIVPGKVVKVLEKEVLVDIGAKGEGVIPLPELSWYNYAHPQEVVDQGDEFPVYILKEDEEGRLILSRKKALEAVIFEKIRDLYQHKKPVTGKVVEVVKGGVLVDIGVRAFLPASLAALGYIEDLTTLKGELITAYLAEIDTTKKRIVLDQKSYLKEQEKKIKQEKILALKEGNRVKGTVTKILSFGVFIDLGGIEGLLRAKDLSWQRKVKPEEILQVGQEVEVVVLEIDRQNLKVGLGLKQLTPDPWQKIPIELKEGALLEGTVVKILRHGLIVEVFPGIEGYMPARETEVENEPLIKKYQEGQKIPVKVLTLKPLERKMTLSLKEALKEKEKEEYQREIPKDEALTFNLGELLKEKVKFKE</sequence>
<feature type="binding site" evidence="5">
    <location>
        <position position="216"/>
    </location>
    <ligand>
        <name>(2E)-4-hydroxy-3-methylbut-2-enyl diphosphate</name>
        <dbReference type="ChEBI" id="CHEBI:128753"/>
    </ligand>
</feature>
<dbReference type="AlphaFoldDB" id="A0A1L8CTR2"/>
<feature type="binding site" evidence="5">
    <location>
        <position position="12"/>
    </location>
    <ligand>
        <name>[4Fe-4S] cluster</name>
        <dbReference type="ChEBI" id="CHEBI:49883"/>
    </ligand>
</feature>
<feature type="domain" description="S1 motif" evidence="6">
    <location>
        <begin position="549"/>
        <end position="617"/>
    </location>
</feature>
<dbReference type="SUPFAM" id="SSF50249">
    <property type="entry name" value="Nucleic acid-binding proteins"/>
    <property type="match status" value="4"/>
</dbReference>
<evidence type="ECO:0000259" key="6">
    <source>
        <dbReference type="PROSITE" id="PS50126"/>
    </source>
</evidence>
<keyword evidence="4 5" id="KW-0411">Iron-sulfur</keyword>
<dbReference type="NCBIfam" id="NF000907">
    <property type="entry name" value="PRK00087.1"/>
    <property type="match status" value="1"/>
</dbReference>
<dbReference type="GO" id="GO:0016114">
    <property type="term" value="P:terpenoid biosynthetic process"/>
    <property type="evidence" value="ECO:0007669"/>
    <property type="project" value="UniProtKB-UniRule"/>
</dbReference>
<feature type="binding site" evidence="5">
    <location>
        <position position="40"/>
    </location>
    <ligand>
        <name>dimethylallyl diphosphate</name>
        <dbReference type="ChEBI" id="CHEBI:57623"/>
    </ligand>
</feature>
<dbReference type="PROSITE" id="PS50126">
    <property type="entry name" value="S1"/>
    <property type="match status" value="4"/>
</dbReference>
<dbReference type="InterPro" id="IPR012340">
    <property type="entry name" value="NA-bd_OB-fold"/>
</dbReference>
<dbReference type="Gene3D" id="2.40.50.140">
    <property type="entry name" value="Nucleic acid-binding proteins"/>
    <property type="match status" value="4"/>
</dbReference>
<evidence type="ECO:0000256" key="3">
    <source>
        <dbReference type="ARBA" id="ARBA00023004"/>
    </source>
</evidence>
<comment type="caution">
    <text evidence="7">The sequence shown here is derived from an EMBL/GenBank/DDBJ whole genome shotgun (WGS) entry which is preliminary data.</text>
</comment>
<evidence type="ECO:0000313" key="7">
    <source>
        <dbReference type="EMBL" id="GAV22303.1"/>
    </source>
</evidence>
<feature type="active site" description="Proton donor" evidence="5">
    <location>
        <position position="124"/>
    </location>
</feature>
<feature type="binding site" evidence="5">
    <location>
        <position position="72"/>
    </location>
    <ligand>
        <name>(2E)-4-hydroxy-3-methylbut-2-enyl diphosphate</name>
        <dbReference type="ChEBI" id="CHEBI:128753"/>
    </ligand>
</feature>
<evidence type="ECO:0000313" key="8">
    <source>
        <dbReference type="Proteomes" id="UP000187485"/>
    </source>
</evidence>
<dbReference type="CDD" id="cd13944">
    <property type="entry name" value="lytB_ispH"/>
    <property type="match status" value="1"/>
</dbReference>
<feature type="binding site" evidence="5">
    <location>
        <position position="72"/>
    </location>
    <ligand>
        <name>isopentenyl diphosphate</name>
        <dbReference type="ChEBI" id="CHEBI:128769"/>
    </ligand>
</feature>
<dbReference type="STRING" id="870242.cpu_08130"/>
<dbReference type="GO" id="GO:0051539">
    <property type="term" value="F:4 iron, 4 sulfur cluster binding"/>
    <property type="evidence" value="ECO:0007669"/>
    <property type="project" value="UniProtKB-UniRule"/>
</dbReference>
<dbReference type="GO" id="GO:0003676">
    <property type="term" value="F:nucleic acid binding"/>
    <property type="evidence" value="ECO:0007669"/>
    <property type="project" value="InterPro"/>
</dbReference>
<keyword evidence="3 5" id="KW-0408">Iron</keyword>
<dbReference type="GO" id="GO:0019288">
    <property type="term" value="P:isopentenyl diphosphate biosynthetic process, methylerythritol 4-phosphate pathway"/>
    <property type="evidence" value="ECO:0007669"/>
    <property type="project" value="UniProtKB-UniRule"/>
</dbReference>
<feature type="domain" description="S1 motif" evidence="6">
    <location>
        <begin position="292"/>
        <end position="360"/>
    </location>
</feature>
<feature type="binding site" evidence="5">
    <location>
        <position position="216"/>
    </location>
    <ligand>
        <name>dimethylallyl diphosphate</name>
        <dbReference type="ChEBI" id="CHEBI:57623"/>
    </ligand>
</feature>
<dbReference type="Gene3D" id="3.40.1010.20">
    <property type="entry name" value="4-hydroxy-3-methylbut-2-enyl diphosphate reductase, catalytic domain"/>
    <property type="match status" value="2"/>
</dbReference>
<feature type="domain" description="S1 motif" evidence="6">
    <location>
        <begin position="464"/>
        <end position="532"/>
    </location>
</feature>
<dbReference type="GO" id="GO:0046872">
    <property type="term" value="F:metal ion binding"/>
    <property type="evidence" value="ECO:0007669"/>
    <property type="project" value="UniProtKB-KW"/>
</dbReference>
<comment type="pathway">
    <text evidence="5">Isoprenoid biosynthesis; isopentenyl diphosphate biosynthesis via DXP pathway; isopentenyl diphosphate from 1-deoxy-D-xylulose 5-phosphate: step 6/6.</text>
</comment>
<evidence type="ECO:0000256" key="2">
    <source>
        <dbReference type="ARBA" id="ARBA00022723"/>
    </source>
</evidence>
<dbReference type="SMART" id="SM00316">
    <property type="entry name" value="S1"/>
    <property type="match status" value="4"/>
</dbReference>
<feature type="binding site" evidence="5">
    <location>
        <position position="218"/>
    </location>
    <ligand>
        <name>isopentenyl diphosphate</name>
        <dbReference type="ChEBI" id="CHEBI:128769"/>
    </ligand>
</feature>
<dbReference type="HAMAP" id="MF_00191">
    <property type="entry name" value="IspH"/>
    <property type="match status" value="1"/>
</dbReference>
<accession>A0A1L8CTR2</accession>
<name>A0A1L8CTR2_9THEO</name>